<protein>
    <submittedName>
        <fullName evidence="1">NB-ARC domain-containing protein</fullName>
    </submittedName>
</protein>
<name>A0ACC0QLG2_9HYPO</name>
<dbReference type="EMBL" id="CM046511">
    <property type="protein sequence ID" value="KAI8658003.1"/>
    <property type="molecule type" value="Genomic_DNA"/>
</dbReference>
<dbReference type="Proteomes" id="UP001065298">
    <property type="component" value="Chromosome 9"/>
</dbReference>
<keyword evidence="2" id="KW-1185">Reference proteome</keyword>
<comment type="caution">
    <text evidence="1">The sequence shown here is derived from an EMBL/GenBank/DDBJ whole genome shotgun (WGS) entry which is preliminary data.</text>
</comment>
<accession>A0ACC0QLG2</accession>
<gene>
    <name evidence="1" type="ORF">NCS57_01180700</name>
</gene>
<proteinExistence type="predicted"/>
<organism evidence="1 2">
    <name type="scientific">Fusarium keratoplasticum</name>
    <dbReference type="NCBI Taxonomy" id="1328300"/>
    <lineage>
        <taxon>Eukaryota</taxon>
        <taxon>Fungi</taxon>
        <taxon>Dikarya</taxon>
        <taxon>Ascomycota</taxon>
        <taxon>Pezizomycotina</taxon>
        <taxon>Sordariomycetes</taxon>
        <taxon>Hypocreomycetidae</taxon>
        <taxon>Hypocreales</taxon>
        <taxon>Nectriaceae</taxon>
        <taxon>Fusarium</taxon>
        <taxon>Fusarium solani species complex</taxon>
    </lineage>
</organism>
<evidence type="ECO:0000313" key="2">
    <source>
        <dbReference type="Proteomes" id="UP001065298"/>
    </source>
</evidence>
<evidence type="ECO:0000313" key="1">
    <source>
        <dbReference type="EMBL" id="KAI8658003.1"/>
    </source>
</evidence>
<sequence length="1422" mass="160590">MIVPESLSTLRVHSEKSVNSKSNHTDICNLPVGGELYSSCENLVTEVLHSAPQRIAENDKPYIIPGALKDDTLRSPSTACLTRFEDVDMTSQPTSLPISSPVDATTGSSTVETYEIVPAVAALEVSVRDPQLPCFVLGDHWKKDAFVGREDTLKILDQHLLPANLNPDTGQESDSNSQDGSDLRSFAICGLGGIGKTELAVQYAHSRKRYFEAIFWLGADDSKILASSFANLAVQLGLEDEDSVDVAASRDIVMGWLSRPLRQTSKPDEPGNFVNWLLIFDNVDNLDVLDDYWPKLGRGSVLITSRDPNAKQNMYIHEGLRLPPLTNTETEVLMQKLTHVRADDYQKNALTKIAERLDGLPLVINQMSGLFRSFRLSYVDFLDYLQEEGIERLYEKQFGSSDKQKAQSLVTYWALDRLSGPTKALLQVMCLLDPDDIPEDILIDKSGRVSLAGYPRTRSNYYSARRELLSSSLINQKRNNKLSLHRLVQDTTRSMMEEDQLVSAFQAAAKLIVSTWPFQSIKDHHSTVRFSKCEDIFPCVLRLKDGLNSILETSPDFPMDISLARLFNDTGWYMFERGLQEETRPFCDLALLIAERLKKTHGTEAIECIRESQQFIGIALVETNEHALSMAHKQKWLDMLLERKSDSGAPIEDYELGYAYNEIGVAYGNADMIGEAIEAFVRSIEIFQGLDDYEDTMLGWPEPNLGFMYWLKGDLETAETALVEILDIHAAAWGVDDTHSFKTGKILYGLGNVLESQGRFDESLGFHLRCLEQYKKVLGMNHHRVGDVCHRLASHYMRKGLYKEAAEYLATSLRIFKSRSYLANELARTTFKRSQLHRLMGEDSEVDELREKAYRIRKKLKPGDTVPVEKLTEEDFDSPEEYANAVLGYSNLSTGAGQNHISLGQYLHDPPATVRVDLQPDAQEFVTLYPLSIEQFGRRSSSQSSRQHSPSDGDGDAESADENRHKGQTPTSFQEPSEFYHFNLNKPPENCIIFLRGFMTAQWINNIGARYFVDPEFFSRHLDFSPADDSASNFSIPSLPSSSAHLIELPVITIGKRTGSTSQLRPDKIDQLRSEGALSLSSHYHEISKLSSSQMGLGDSMIRNFYVFDETYFAIEQRISICLQLAKSQKTFTLLVWLDAGADFPNLTLTPWAVRTPVSYYLPVIRHKPMIALKCHLFADQPSDRMDFSGGKIQSLSNLPHDYGRSLRPSIKAKDPFYNLNEIFNFAASSQVQFLNLIDVKLDSYISRPADQEYESLPDLKYTKEMLYRHLQKTKQVLESIRNAQLSTWPKDDSDSNRAAIAAQSVEQDFKYILDRTIMLHTRTTEAITVLMSSMSISESQRAIGQAQRVGKLTFLAFIFVPLSFTTSFFGMNVTQIENTNLGIWWWFVMSAPIVGLVFTLYFVDISVLWDGACEYIRARWG</sequence>
<reference evidence="1" key="1">
    <citation type="submission" date="2022-06" db="EMBL/GenBank/DDBJ databases">
        <title>Fusarium solani species complex genomes reveal bases of compartmentalisation and animal pathogenesis.</title>
        <authorList>
            <person name="Tsai I.J."/>
        </authorList>
    </citation>
    <scope>NUCLEOTIDE SEQUENCE</scope>
    <source>
        <strain evidence="1">Fu6.1</strain>
    </source>
</reference>